<evidence type="ECO:0000259" key="1">
    <source>
        <dbReference type="Pfam" id="PF00246"/>
    </source>
</evidence>
<feature type="domain" description="Peptidase M14" evidence="1">
    <location>
        <begin position="50"/>
        <end position="234"/>
    </location>
</feature>
<organism evidence="2 3">
    <name type="scientific">Parvularcula mediterranea</name>
    <dbReference type="NCBI Taxonomy" id="2732508"/>
    <lineage>
        <taxon>Bacteria</taxon>
        <taxon>Pseudomonadati</taxon>
        <taxon>Pseudomonadota</taxon>
        <taxon>Alphaproteobacteria</taxon>
        <taxon>Parvularculales</taxon>
        <taxon>Parvularculaceae</taxon>
        <taxon>Parvularcula</taxon>
    </lineage>
</organism>
<keyword evidence="2" id="KW-0645">Protease</keyword>
<keyword evidence="2" id="KW-0378">Hydrolase</keyword>
<dbReference type="SUPFAM" id="SSF53187">
    <property type="entry name" value="Zn-dependent exopeptidases"/>
    <property type="match status" value="1"/>
</dbReference>
<reference evidence="2 3" key="1">
    <citation type="submission" date="2020-05" db="EMBL/GenBank/DDBJ databases">
        <title>Parvularcula mediterraneae sp. nov., isolated from polypropylene straw from shallow seawater of the seashore of Laganas in Zakynthos island, Greece.</title>
        <authorList>
            <person name="Szabo I."/>
            <person name="Al-Omari J."/>
            <person name="Rado J."/>
            <person name="Szerdahelyi G.S."/>
        </authorList>
    </citation>
    <scope>NUCLEOTIDE SEQUENCE [LARGE SCALE GENOMIC DNA]</scope>
    <source>
        <strain evidence="2 3">ZS-1/3</strain>
    </source>
</reference>
<dbReference type="RefSeq" id="WP_173196376.1">
    <property type="nucleotide sequence ID" value="NZ_JABFCX010000002.1"/>
</dbReference>
<evidence type="ECO:0000313" key="3">
    <source>
        <dbReference type="Proteomes" id="UP000536835"/>
    </source>
</evidence>
<dbReference type="CDD" id="cd03143">
    <property type="entry name" value="A4_beta-galactosidase_middle_domain"/>
    <property type="match status" value="1"/>
</dbReference>
<keyword evidence="3" id="KW-1185">Reference proteome</keyword>
<dbReference type="Proteomes" id="UP000536835">
    <property type="component" value="Unassembled WGS sequence"/>
</dbReference>
<dbReference type="SUPFAM" id="SSF52317">
    <property type="entry name" value="Class I glutamine amidotransferase-like"/>
    <property type="match status" value="1"/>
</dbReference>
<sequence length="873" mass="95245">MRILATLVASLSFAHAQLPFWEGEYDDDIPTLKEVLGHDNGEEITTPRGIIDYMEALEAASDGRMKLVQYAETWEGRPLVYGVIGSKENIENAERIKARLAEISDGKSLGGRDLERAISQTPAVTWLAYGVHGNEITGPDAGLALAYHLLAAEDDATVEKIFEETIVIIDPSQNPDGRARFTNHFAQTRGLEAQGATYAAERDEPWPGGRYNHMLFDMNRDWFTLSQPETRGKVAAVVEWNPVVFVDIHEMGSSSTYYFPPAARPFNPQLTENTREGQEILGKTIATAFDEIGQPYFTREVYDNFYPGFGDMWPALRGAVAMTFEQASPRGLKYDRDNGEALTYQKGVRNQFVSTLMTAKGIAENKERFLMAYAEDRATAIDENANVEDRFTLIDLSMRKGQAMSLGQKLVDQGIEVQHIEAGTTACGTEYADGAIVVDRSQADGRLVRTLLDRNTKLAEDYVKEQEGRRKRGLGHELYDVTAWSMPLMEGVTFSTCGSVRSASLEDGLPDQGRPELVDAEFGYVLPWDDATQAQFLIAALKDGLRGKTTGAAFEVGGETYGRGSVVFSHAMNEGLTGKLRALIAEHGGKVMPLDSSWVESGPNLGSRSFHEVSMPRVALAWGEGVSPLSVGSTRYVIERRLGLPVTTIRVRSMGSADLSRYDVILVAETWGFTDRLGSRGASAVKDWVSDGGVLVGFGSALDAFSSDSFGLLALKRENRAKSSGSAPASGSTVPGTELWSEEDYRKAIAPESGRPDRVPGVLVRAAPNKDHFMSAGYDEAVALFRGSTIYAPLKANQGTNVFTYKGADELLASGYLWDDVRTQLARKPYLVATNSGDGMVIGFAQDPTTRAYLGGLDLMLANALVMAPAYAD</sequence>
<accession>A0A7Y3RKC6</accession>
<dbReference type="Pfam" id="PF00246">
    <property type="entry name" value="Peptidase_M14"/>
    <property type="match status" value="1"/>
</dbReference>
<gene>
    <name evidence="2" type="ORF">HK107_02255</name>
</gene>
<evidence type="ECO:0000313" key="2">
    <source>
        <dbReference type="EMBL" id="NNU15146.1"/>
    </source>
</evidence>
<proteinExistence type="predicted"/>
<dbReference type="Gene3D" id="3.40.630.10">
    <property type="entry name" value="Zn peptidases"/>
    <property type="match status" value="1"/>
</dbReference>
<keyword evidence="2" id="KW-0121">Carboxypeptidase</keyword>
<protein>
    <submittedName>
        <fullName evidence="2">Carboxypeptidase</fullName>
    </submittedName>
</protein>
<dbReference type="GO" id="GO:0008270">
    <property type="term" value="F:zinc ion binding"/>
    <property type="evidence" value="ECO:0007669"/>
    <property type="project" value="InterPro"/>
</dbReference>
<dbReference type="EMBL" id="JABFCX010000002">
    <property type="protein sequence ID" value="NNU15146.1"/>
    <property type="molecule type" value="Genomic_DNA"/>
</dbReference>
<dbReference type="GO" id="GO:0006508">
    <property type="term" value="P:proteolysis"/>
    <property type="evidence" value="ECO:0007669"/>
    <property type="project" value="InterPro"/>
</dbReference>
<dbReference type="InterPro" id="IPR000834">
    <property type="entry name" value="Peptidase_M14"/>
</dbReference>
<name>A0A7Y3RKC6_9PROT</name>
<dbReference type="InterPro" id="IPR029062">
    <property type="entry name" value="Class_I_gatase-like"/>
</dbReference>
<dbReference type="GO" id="GO:0004181">
    <property type="term" value="F:metallocarboxypeptidase activity"/>
    <property type="evidence" value="ECO:0007669"/>
    <property type="project" value="InterPro"/>
</dbReference>
<dbReference type="AlphaFoldDB" id="A0A7Y3RKC6"/>
<comment type="caution">
    <text evidence="2">The sequence shown here is derived from an EMBL/GenBank/DDBJ whole genome shotgun (WGS) entry which is preliminary data.</text>
</comment>